<reference evidence="1 2" key="1">
    <citation type="submission" date="2024-11" db="EMBL/GenBank/DDBJ databases">
        <title>A near-complete genome assembly of Cinchona calisaya.</title>
        <authorList>
            <person name="Lian D.C."/>
            <person name="Zhao X.W."/>
            <person name="Wei L."/>
        </authorList>
    </citation>
    <scope>NUCLEOTIDE SEQUENCE [LARGE SCALE GENOMIC DNA]</scope>
    <source>
        <tissue evidence="1">Nenye</tissue>
    </source>
</reference>
<organism evidence="1 2">
    <name type="scientific">Cinchona calisaya</name>
    <dbReference type="NCBI Taxonomy" id="153742"/>
    <lineage>
        <taxon>Eukaryota</taxon>
        <taxon>Viridiplantae</taxon>
        <taxon>Streptophyta</taxon>
        <taxon>Embryophyta</taxon>
        <taxon>Tracheophyta</taxon>
        <taxon>Spermatophyta</taxon>
        <taxon>Magnoliopsida</taxon>
        <taxon>eudicotyledons</taxon>
        <taxon>Gunneridae</taxon>
        <taxon>Pentapetalae</taxon>
        <taxon>asterids</taxon>
        <taxon>lamiids</taxon>
        <taxon>Gentianales</taxon>
        <taxon>Rubiaceae</taxon>
        <taxon>Cinchonoideae</taxon>
        <taxon>Cinchoneae</taxon>
        <taxon>Cinchona</taxon>
    </lineage>
</organism>
<dbReference type="EMBL" id="JBJUIK010000010">
    <property type="protein sequence ID" value="KAL3517140.1"/>
    <property type="molecule type" value="Genomic_DNA"/>
</dbReference>
<evidence type="ECO:0000313" key="1">
    <source>
        <dbReference type="EMBL" id="KAL3517140.1"/>
    </source>
</evidence>
<accession>A0ABD2ZFT5</accession>
<evidence type="ECO:0000313" key="2">
    <source>
        <dbReference type="Proteomes" id="UP001630127"/>
    </source>
</evidence>
<keyword evidence="2" id="KW-1185">Reference proteome</keyword>
<sequence length="76" mass="8349">MKANATFRQAASVLLSATNSVKTSKLFALHENIGTVNFIQGDYFCCKLDGIGTIYNGRGFNGCKGIVLFDYIYKND</sequence>
<protein>
    <submittedName>
        <fullName evidence="1">Uncharacterized protein</fullName>
    </submittedName>
</protein>
<dbReference type="AlphaFoldDB" id="A0ABD2ZFT5"/>
<name>A0ABD2ZFT5_9GENT</name>
<comment type="caution">
    <text evidence="1">The sequence shown here is derived from an EMBL/GenBank/DDBJ whole genome shotgun (WGS) entry which is preliminary data.</text>
</comment>
<proteinExistence type="predicted"/>
<gene>
    <name evidence="1" type="ORF">ACH5RR_024042</name>
</gene>
<dbReference type="Proteomes" id="UP001630127">
    <property type="component" value="Unassembled WGS sequence"/>
</dbReference>